<protein>
    <submittedName>
        <fullName evidence="3">Diadenosine tetraphosphate hydrolase</fullName>
    </submittedName>
</protein>
<comment type="caution">
    <text evidence="1">Lacks conserved residue(s) required for the propagation of feature annotation.</text>
</comment>
<dbReference type="SUPFAM" id="SSF54197">
    <property type="entry name" value="HIT-like"/>
    <property type="match status" value="1"/>
</dbReference>
<dbReference type="AlphaFoldDB" id="A0ABD6VC59"/>
<feature type="domain" description="HIT" evidence="2">
    <location>
        <begin position="7"/>
        <end position="112"/>
    </location>
</feature>
<dbReference type="Pfam" id="PF01230">
    <property type="entry name" value="HIT"/>
    <property type="match status" value="1"/>
</dbReference>
<dbReference type="PRINTS" id="PR00332">
    <property type="entry name" value="HISTRIAD"/>
</dbReference>
<dbReference type="PANTHER" id="PTHR46648">
    <property type="entry name" value="HIT FAMILY PROTEIN 1"/>
    <property type="match status" value="1"/>
</dbReference>
<gene>
    <name evidence="3" type="ORF">BKM07_12815</name>
</gene>
<name>A0ABD6VC59_9PSED</name>
<evidence type="ECO:0000259" key="2">
    <source>
        <dbReference type="PROSITE" id="PS51084"/>
    </source>
</evidence>
<keyword evidence="3" id="KW-0378">Hydrolase</keyword>
<accession>A0ABD6VC59</accession>
<dbReference type="InterPro" id="IPR036265">
    <property type="entry name" value="HIT-like_sf"/>
</dbReference>
<dbReference type="InterPro" id="IPR011146">
    <property type="entry name" value="HIT-like"/>
</dbReference>
<proteinExistence type="predicted"/>
<dbReference type="RefSeq" id="WP_005768097.1">
    <property type="nucleotide sequence ID" value="NZ_MLET01000007.1"/>
</dbReference>
<dbReference type="EMBL" id="MLET01000007">
    <property type="protein sequence ID" value="POD69070.1"/>
    <property type="molecule type" value="Genomic_DNA"/>
</dbReference>
<dbReference type="GO" id="GO:0016787">
    <property type="term" value="F:hydrolase activity"/>
    <property type="evidence" value="ECO:0007669"/>
    <property type="project" value="UniProtKB-KW"/>
</dbReference>
<reference evidence="3 4" key="1">
    <citation type="submission" date="2016-10" db="EMBL/GenBank/DDBJ databases">
        <title>Comparative genomics of Pseudomonas syringae.</title>
        <authorList>
            <person name="Hulin M.T."/>
        </authorList>
    </citation>
    <scope>NUCLEOTIDE SEQUENCE [LARGE SCALE GENOMIC DNA]</scope>
    <source>
        <strain evidence="3 4">9643</strain>
    </source>
</reference>
<dbReference type="PROSITE" id="PS51084">
    <property type="entry name" value="HIT_2"/>
    <property type="match status" value="1"/>
</dbReference>
<comment type="caution">
    <text evidence="3">The sequence shown here is derived from an EMBL/GenBank/DDBJ whole genome shotgun (WGS) entry which is preliminary data.</text>
</comment>
<organism evidence="3 4">
    <name type="scientific">Pseudomonas syringae group genomosp. 3</name>
    <dbReference type="NCBI Taxonomy" id="251701"/>
    <lineage>
        <taxon>Bacteria</taxon>
        <taxon>Pseudomonadati</taxon>
        <taxon>Pseudomonadota</taxon>
        <taxon>Gammaproteobacteria</taxon>
        <taxon>Pseudomonadales</taxon>
        <taxon>Pseudomonadaceae</taxon>
        <taxon>Pseudomonas</taxon>
    </lineage>
</organism>
<evidence type="ECO:0000256" key="1">
    <source>
        <dbReference type="PROSITE-ProRule" id="PRU00464"/>
    </source>
</evidence>
<dbReference type="Gene3D" id="3.30.428.10">
    <property type="entry name" value="HIT-like"/>
    <property type="match status" value="1"/>
</dbReference>
<evidence type="ECO:0000313" key="4">
    <source>
        <dbReference type="Proteomes" id="UP000236998"/>
    </source>
</evidence>
<evidence type="ECO:0000313" key="3">
    <source>
        <dbReference type="EMBL" id="POD69070.1"/>
    </source>
</evidence>
<dbReference type="Proteomes" id="UP000236998">
    <property type="component" value="Unassembled WGS sequence"/>
</dbReference>
<sequence>MSKASCIFCQIASRISPAHIFWEDDMHIAFLSIFPNTKGATVVIPKAHLSSYIFDQEDDALANLLIASKKVAKILDGTLEGVGRTAVIFEGYGVDHLHAKLFPMHGTGDHSGFKKISSNVDKFFSVYEGYVSSHDWKRADDKELSSLAEQLSSWDKQNS</sequence>
<dbReference type="InterPro" id="IPR001310">
    <property type="entry name" value="Histidine_triad_HIT"/>
</dbReference>
<dbReference type="PANTHER" id="PTHR46648:SF1">
    <property type="entry name" value="ADENOSINE 5'-MONOPHOSPHORAMIDASE HNT1"/>
    <property type="match status" value="1"/>
</dbReference>